<comment type="caution">
    <text evidence="1">The sequence shown here is derived from an EMBL/GenBank/DDBJ whole genome shotgun (WGS) entry which is preliminary data.</text>
</comment>
<name>A0A5B7GPJ3_PORTR</name>
<protein>
    <submittedName>
        <fullName evidence="1">Uncharacterized protein</fullName>
    </submittedName>
</protein>
<sequence length="61" mass="6883">MKDVGTRDFTSGGSESYRSMNIFLWILNAEFIDIPLHSNVKGLSAGKTQHHFFAVQKDILL</sequence>
<proteinExistence type="predicted"/>
<dbReference type="Proteomes" id="UP000324222">
    <property type="component" value="Unassembled WGS sequence"/>
</dbReference>
<gene>
    <name evidence="1" type="ORF">E2C01_053503</name>
</gene>
<evidence type="ECO:0000313" key="1">
    <source>
        <dbReference type="EMBL" id="MPC59483.1"/>
    </source>
</evidence>
<dbReference type="AlphaFoldDB" id="A0A5B7GPJ3"/>
<dbReference type="EMBL" id="VSRR010016600">
    <property type="protein sequence ID" value="MPC59483.1"/>
    <property type="molecule type" value="Genomic_DNA"/>
</dbReference>
<organism evidence="1 2">
    <name type="scientific">Portunus trituberculatus</name>
    <name type="common">Swimming crab</name>
    <name type="synonym">Neptunus trituberculatus</name>
    <dbReference type="NCBI Taxonomy" id="210409"/>
    <lineage>
        <taxon>Eukaryota</taxon>
        <taxon>Metazoa</taxon>
        <taxon>Ecdysozoa</taxon>
        <taxon>Arthropoda</taxon>
        <taxon>Crustacea</taxon>
        <taxon>Multicrustacea</taxon>
        <taxon>Malacostraca</taxon>
        <taxon>Eumalacostraca</taxon>
        <taxon>Eucarida</taxon>
        <taxon>Decapoda</taxon>
        <taxon>Pleocyemata</taxon>
        <taxon>Brachyura</taxon>
        <taxon>Eubrachyura</taxon>
        <taxon>Portunoidea</taxon>
        <taxon>Portunidae</taxon>
        <taxon>Portuninae</taxon>
        <taxon>Portunus</taxon>
    </lineage>
</organism>
<keyword evidence="2" id="KW-1185">Reference proteome</keyword>
<evidence type="ECO:0000313" key="2">
    <source>
        <dbReference type="Proteomes" id="UP000324222"/>
    </source>
</evidence>
<reference evidence="1 2" key="1">
    <citation type="submission" date="2019-05" db="EMBL/GenBank/DDBJ databases">
        <title>Another draft genome of Portunus trituberculatus and its Hox gene families provides insights of decapod evolution.</title>
        <authorList>
            <person name="Jeong J.-H."/>
            <person name="Song I."/>
            <person name="Kim S."/>
            <person name="Choi T."/>
            <person name="Kim D."/>
            <person name="Ryu S."/>
            <person name="Kim W."/>
        </authorList>
    </citation>
    <scope>NUCLEOTIDE SEQUENCE [LARGE SCALE GENOMIC DNA]</scope>
    <source>
        <tissue evidence="1">Muscle</tissue>
    </source>
</reference>
<accession>A0A5B7GPJ3</accession>